<dbReference type="PANTHER" id="PTHR43643">
    <property type="entry name" value="HISTIDINOL-PHOSPHATE AMINOTRANSFERASE 2"/>
    <property type="match status" value="1"/>
</dbReference>
<evidence type="ECO:0000256" key="1">
    <source>
        <dbReference type="ARBA" id="ARBA00005011"/>
    </source>
</evidence>
<evidence type="ECO:0000256" key="4">
    <source>
        <dbReference type="ARBA" id="ARBA00022576"/>
    </source>
</evidence>
<comment type="caution">
    <text evidence="11">The sequence shown here is derived from an EMBL/GenBank/DDBJ whole genome shotgun (WGS) entry which is preliminary data.</text>
</comment>
<keyword evidence="5" id="KW-0028">Amino-acid biosynthesis</keyword>
<dbReference type="InterPro" id="IPR015422">
    <property type="entry name" value="PyrdxlP-dep_Trfase_small"/>
</dbReference>
<dbReference type="Proteomes" id="UP001321700">
    <property type="component" value="Unassembled WGS sequence"/>
</dbReference>
<dbReference type="GO" id="GO:0008483">
    <property type="term" value="F:transaminase activity"/>
    <property type="evidence" value="ECO:0007669"/>
    <property type="project" value="UniProtKB-KW"/>
</dbReference>
<accession>A0ABU3KI84</accession>
<dbReference type="RefSeq" id="WP_313873134.1">
    <property type="nucleotide sequence ID" value="NZ_JAVBIK010000001.1"/>
</dbReference>
<keyword evidence="7" id="KW-0663">Pyridoxal phosphate</keyword>
<dbReference type="InterPro" id="IPR015424">
    <property type="entry name" value="PyrdxlP-dep_Trfase"/>
</dbReference>
<evidence type="ECO:0000256" key="8">
    <source>
        <dbReference type="ARBA" id="ARBA00023102"/>
    </source>
</evidence>
<evidence type="ECO:0000256" key="3">
    <source>
        <dbReference type="ARBA" id="ARBA00012748"/>
    </source>
</evidence>
<comment type="pathway">
    <text evidence="1">Amino-acid biosynthesis; L-histidine biosynthesis; L-histidine from 5-phospho-alpha-D-ribose 1-diphosphate: step 7/9.</text>
</comment>
<name>A0ABU3KI84_9BURK</name>
<evidence type="ECO:0000313" key="11">
    <source>
        <dbReference type="EMBL" id="MDT7517296.1"/>
    </source>
</evidence>
<feature type="domain" description="Aminotransferase class I/classII large" evidence="10">
    <location>
        <begin position="20"/>
        <end position="310"/>
    </location>
</feature>
<keyword evidence="6" id="KW-0808">Transferase</keyword>
<evidence type="ECO:0000259" key="10">
    <source>
        <dbReference type="Pfam" id="PF00155"/>
    </source>
</evidence>
<dbReference type="SUPFAM" id="SSF53383">
    <property type="entry name" value="PLP-dependent transferases"/>
    <property type="match status" value="1"/>
</dbReference>
<dbReference type="Gene3D" id="3.90.1150.10">
    <property type="entry name" value="Aspartate Aminotransferase, domain 1"/>
    <property type="match status" value="1"/>
</dbReference>
<proteinExistence type="inferred from homology"/>
<evidence type="ECO:0000256" key="9">
    <source>
        <dbReference type="ARBA" id="ARBA00047481"/>
    </source>
</evidence>
<comment type="catalytic activity">
    <reaction evidence="9">
        <text>L-histidinol phosphate + 2-oxoglutarate = 3-(imidazol-4-yl)-2-oxopropyl phosphate + L-glutamate</text>
        <dbReference type="Rhea" id="RHEA:23744"/>
        <dbReference type="ChEBI" id="CHEBI:16810"/>
        <dbReference type="ChEBI" id="CHEBI:29985"/>
        <dbReference type="ChEBI" id="CHEBI:57766"/>
        <dbReference type="ChEBI" id="CHEBI:57980"/>
        <dbReference type="EC" id="2.6.1.9"/>
    </reaction>
</comment>
<dbReference type="PANTHER" id="PTHR43643:SF6">
    <property type="entry name" value="HISTIDINOL-PHOSPHATE AMINOTRANSFERASE"/>
    <property type="match status" value="1"/>
</dbReference>
<keyword evidence="8" id="KW-0368">Histidine biosynthesis</keyword>
<dbReference type="InterPro" id="IPR004839">
    <property type="entry name" value="Aminotransferase_I/II_large"/>
</dbReference>
<keyword evidence="12" id="KW-1185">Reference proteome</keyword>
<dbReference type="Pfam" id="PF00155">
    <property type="entry name" value="Aminotran_1_2"/>
    <property type="match status" value="1"/>
</dbReference>
<organism evidence="11 12">
    <name type="scientific">Rhodoferax potami</name>
    <dbReference type="NCBI Taxonomy" id="3068338"/>
    <lineage>
        <taxon>Bacteria</taxon>
        <taxon>Pseudomonadati</taxon>
        <taxon>Pseudomonadota</taxon>
        <taxon>Betaproteobacteria</taxon>
        <taxon>Burkholderiales</taxon>
        <taxon>Comamonadaceae</taxon>
        <taxon>Rhodoferax</taxon>
    </lineage>
</organism>
<dbReference type="EC" id="2.6.1.9" evidence="3"/>
<comment type="similarity">
    <text evidence="2">Belongs to the class-II pyridoxal-phosphate-dependent aminotransferase family. Histidinol-phosphate aminotransferase subfamily.</text>
</comment>
<dbReference type="Gene3D" id="3.40.640.10">
    <property type="entry name" value="Type I PLP-dependent aspartate aminotransferase-like (Major domain)"/>
    <property type="match status" value="1"/>
</dbReference>
<evidence type="ECO:0000256" key="5">
    <source>
        <dbReference type="ARBA" id="ARBA00022605"/>
    </source>
</evidence>
<evidence type="ECO:0000313" key="12">
    <source>
        <dbReference type="Proteomes" id="UP001321700"/>
    </source>
</evidence>
<dbReference type="InterPro" id="IPR015421">
    <property type="entry name" value="PyrdxlP-dep_Trfase_major"/>
</dbReference>
<sequence>MSAALRIHGGPDAGGVALHDFSTNSNACGPCPVALAAVQSADATRYPDPQYTALKAALAAHHSVEPWRVVLAGSASEFIFRISAWVRQGGGSRVHLPQHAYGDYAHAAQAWGLHPCADADAADLIWACDPASPTGQNHTGWPQVLERCTVVLDGAYAPLRLSAAPALSAKQREAVWQMFSPNKALGLTGVRAAYAVAPVHVQSAAVALDAMAPSWVLGAHGVAMLSAWAQADTQAWVTQSLDILRQWKQHQVAMLENAGWAVMPSHANFFCARPPEGRDLPTLLATLRAHGIKLRDATSFGLPGWVRLGVLPVPAVTDLMQVTAQATNQ</sequence>
<evidence type="ECO:0000256" key="7">
    <source>
        <dbReference type="ARBA" id="ARBA00022898"/>
    </source>
</evidence>
<evidence type="ECO:0000256" key="2">
    <source>
        <dbReference type="ARBA" id="ARBA00007970"/>
    </source>
</evidence>
<reference evidence="11 12" key="1">
    <citation type="submission" date="2023-08" db="EMBL/GenBank/DDBJ databases">
        <title>Rhodoferax potami sp. nov. and Rhodoferax mekongensis sp. nov., isolated from the Mekong River in Thailand.</title>
        <authorList>
            <person name="Kitikhun S."/>
            <person name="Charoenyingcharoen P."/>
            <person name="Siriarchawattana P."/>
            <person name="Likhitrattanapisal S."/>
            <person name="Nilsakha T."/>
            <person name="Chanpet A."/>
            <person name="Rattanawaree P."/>
            <person name="Ingsriswang S."/>
        </authorList>
    </citation>
    <scope>NUCLEOTIDE SEQUENCE [LARGE SCALE GENOMIC DNA]</scope>
    <source>
        <strain evidence="11 12">TBRC 17660</strain>
    </source>
</reference>
<dbReference type="EMBL" id="JAVBIK010000001">
    <property type="protein sequence ID" value="MDT7517296.1"/>
    <property type="molecule type" value="Genomic_DNA"/>
</dbReference>
<gene>
    <name evidence="11" type="ORF">RAE19_00815</name>
</gene>
<dbReference type="InterPro" id="IPR050106">
    <property type="entry name" value="HistidinolP_aminotransfase"/>
</dbReference>
<protein>
    <recommendedName>
        <fullName evidence="3">histidinol-phosphate transaminase</fullName>
        <ecNumber evidence="3">2.6.1.9</ecNumber>
    </recommendedName>
</protein>
<evidence type="ECO:0000256" key="6">
    <source>
        <dbReference type="ARBA" id="ARBA00022679"/>
    </source>
</evidence>
<keyword evidence="4 11" id="KW-0032">Aminotransferase</keyword>